<feature type="compositionally biased region" description="Polar residues" evidence="8">
    <location>
        <begin position="87"/>
        <end position="96"/>
    </location>
</feature>
<accession>A0ABR3TZA6</accession>
<sequence length="570" mass="64986">MSSLPPDQDEPAWYKCRHCDDQFKREDHLRRHELSHGFPRFLCDHPACGMRFHRKDVLQRHKLVHQPNPLKRRRKPRRGAIPRGPIQQTSDSSTTPPGDLSPQPVAHVQVPLPALTPPAASTASQSPPHDLPQLAAHGDSFNLTTEWDYAIHEWPEFGLHPGLPNFVQPSWQNCLMPVFDTTSAPLVPPSLALAHAPNASFPLDAALVPHPAFPLSPQDMRVCVDKFRQRFLPRIPFLHYLTCEHECISQNSALYYTMAMAGSLYLDNYRPKAARMHKLASETLQKQSRMANPTLQDFQAKILVIDFAVWYGNEELRRWACREKNALAQALIEFVSTSVPPLSYDDWGRWRLREEIKRTAFAFFVNCVMQSTFYGHDTPALANATELALPSPESIWEATSEAEWQTQVELLGLREKSEIIFPVAAHAILSQDTEYSTDYELATLFGQFILLCVIMDSYNTAAKLPTNYLTVEGWQNRDMALFRLRDTIDGALSLWTELWWASPECLWDVSVPAHPRIENIFLHLYITTKLHKNEDSSRERPAWTFKPIECATSMFTSVSKAGFTEVQCTC</sequence>
<dbReference type="InterPro" id="IPR036236">
    <property type="entry name" value="Znf_C2H2_sf"/>
</dbReference>
<evidence type="ECO:0000313" key="10">
    <source>
        <dbReference type="EMBL" id="KAL1647984.1"/>
    </source>
</evidence>
<dbReference type="EMBL" id="JAKEKT020000010">
    <property type="protein sequence ID" value="KAL1647984.1"/>
    <property type="molecule type" value="Genomic_DNA"/>
</dbReference>
<gene>
    <name evidence="10" type="ORF">SLS58_002308</name>
</gene>
<name>A0ABR3TZA6_9PEZI</name>
<keyword evidence="5" id="KW-0862">Zinc</keyword>
<evidence type="ECO:0000256" key="8">
    <source>
        <dbReference type="SAM" id="MobiDB-lite"/>
    </source>
</evidence>
<feature type="domain" description="C2H2-type" evidence="9">
    <location>
        <begin position="41"/>
        <end position="65"/>
    </location>
</feature>
<evidence type="ECO:0000256" key="1">
    <source>
        <dbReference type="ARBA" id="ARBA00004123"/>
    </source>
</evidence>
<keyword evidence="2" id="KW-0479">Metal-binding</keyword>
<dbReference type="InterPro" id="IPR013087">
    <property type="entry name" value="Znf_C2H2_type"/>
</dbReference>
<evidence type="ECO:0000256" key="3">
    <source>
        <dbReference type="ARBA" id="ARBA00022737"/>
    </source>
</evidence>
<dbReference type="PANTHER" id="PTHR40626">
    <property type="entry name" value="MIP31509P"/>
    <property type="match status" value="1"/>
</dbReference>
<keyword evidence="6" id="KW-0539">Nucleus</keyword>
<dbReference type="Proteomes" id="UP001521184">
    <property type="component" value="Unassembled WGS sequence"/>
</dbReference>
<feature type="domain" description="C2H2-type" evidence="9">
    <location>
        <begin position="14"/>
        <end position="41"/>
    </location>
</feature>
<keyword evidence="11" id="KW-1185">Reference proteome</keyword>
<dbReference type="InterPro" id="IPR051059">
    <property type="entry name" value="VerF-like"/>
</dbReference>
<evidence type="ECO:0000259" key="9">
    <source>
        <dbReference type="PROSITE" id="PS50157"/>
    </source>
</evidence>
<dbReference type="PROSITE" id="PS00028">
    <property type="entry name" value="ZINC_FINGER_C2H2_1"/>
    <property type="match status" value="2"/>
</dbReference>
<comment type="caution">
    <text evidence="10">The sequence shown here is derived from an EMBL/GenBank/DDBJ whole genome shotgun (WGS) entry which is preliminary data.</text>
</comment>
<dbReference type="SUPFAM" id="SSF57667">
    <property type="entry name" value="beta-beta-alpha zinc fingers"/>
    <property type="match status" value="1"/>
</dbReference>
<reference evidence="10 11" key="1">
    <citation type="journal article" date="2023" name="Plant Dis.">
        <title>First Report of Diplodia intermedia Causing Canker and Dieback Diseases on Apple Trees in Canada.</title>
        <authorList>
            <person name="Ellouze W."/>
            <person name="Ilyukhin E."/>
            <person name="Sulman M."/>
            <person name="Ali S."/>
        </authorList>
    </citation>
    <scope>NUCLEOTIDE SEQUENCE [LARGE SCALE GENOMIC DNA]</scope>
    <source>
        <strain evidence="10 11">M45-28</strain>
    </source>
</reference>
<proteinExistence type="predicted"/>
<comment type="subcellular location">
    <subcellularLocation>
        <location evidence="1">Nucleus</location>
    </subcellularLocation>
</comment>
<protein>
    <recommendedName>
        <fullName evidence="9">C2H2-type domain-containing protein</fullName>
    </recommendedName>
</protein>
<organism evidence="10 11">
    <name type="scientific">Diplodia intermedia</name>
    <dbReference type="NCBI Taxonomy" id="856260"/>
    <lineage>
        <taxon>Eukaryota</taxon>
        <taxon>Fungi</taxon>
        <taxon>Dikarya</taxon>
        <taxon>Ascomycota</taxon>
        <taxon>Pezizomycotina</taxon>
        <taxon>Dothideomycetes</taxon>
        <taxon>Dothideomycetes incertae sedis</taxon>
        <taxon>Botryosphaeriales</taxon>
        <taxon>Botryosphaeriaceae</taxon>
        <taxon>Diplodia</taxon>
    </lineage>
</organism>
<feature type="region of interest" description="Disordered" evidence="8">
    <location>
        <begin position="59"/>
        <end position="136"/>
    </location>
</feature>
<evidence type="ECO:0000256" key="6">
    <source>
        <dbReference type="ARBA" id="ARBA00023242"/>
    </source>
</evidence>
<evidence type="ECO:0000313" key="11">
    <source>
        <dbReference type="Proteomes" id="UP001521184"/>
    </source>
</evidence>
<dbReference type="PROSITE" id="PS50157">
    <property type="entry name" value="ZINC_FINGER_C2H2_2"/>
    <property type="match status" value="2"/>
</dbReference>
<feature type="compositionally biased region" description="Low complexity" evidence="8">
    <location>
        <begin position="108"/>
        <end position="128"/>
    </location>
</feature>
<feature type="compositionally biased region" description="Basic residues" evidence="8">
    <location>
        <begin position="60"/>
        <end position="80"/>
    </location>
</feature>
<dbReference type="PANTHER" id="PTHR40626:SF11">
    <property type="entry name" value="ZINC FINGER PROTEIN YPR022C"/>
    <property type="match status" value="1"/>
</dbReference>
<evidence type="ECO:0000256" key="2">
    <source>
        <dbReference type="ARBA" id="ARBA00022723"/>
    </source>
</evidence>
<evidence type="ECO:0000256" key="5">
    <source>
        <dbReference type="ARBA" id="ARBA00022833"/>
    </source>
</evidence>
<evidence type="ECO:0000256" key="4">
    <source>
        <dbReference type="ARBA" id="ARBA00022771"/>
    </source>
</evidence>
<keyword evidence="3" id="KW-0677">Repeat</keyword>
<evidence type="ECO:0000256" key="7">
    <source>
        <dbReference type="PROSITE-ProRule" id="PRU00042"/>
    </source>
</evidence>
<keyword evidence="4 7" id="KW-0863">Zinc-finger</keyword>
<dbReference type="SMART" id="SM00355">
    <property type="entry name" value="ZnF_C2H2"/>
    <property type="match status" value="2"/>
</dbReference>
<dbReference type="Gene3D" id="3.30.160.60">
    <property type="entry name" value="Classic Zinc Finger"/>
    <property type="match status" value="1"/>
</dbReference>